<name>A0A371FIZ8_MUCPR</name>
<dbReference type="PANTHER" id="PTHR46951:SF2">
    <property type="entry name" value="BED-TYPE DOMAIN-CONTAINING PROTEIN"/>
    <property type="match status" value="1"/>
</dbReference>
<keyword evidence="2" id="KW-1185">Reference proteome</keyword>
<evidence type="ECO:0000313" key="1">
    <source>
        <dbReference type="EMBL" id="RDX78262.1"/>
    </source>
</evidence>
<dbReference type="OrthoDB" id="2012664at2759"/>
<dbReference type="AlphaFoldDB" id="A0A371FIZ8"/>
<dbReference type="Proteomes" id="UP000257109">
    <property type="component" value="Unassembled WGS sequence"/>
</dbReference>
<proteinExistence type="predicted"/>
<dbReference type="EMBL" id="QJKJ01008916">
    <property type="protein sequence ID" value="RDX78262.1"/>
    <property type="molecule type" value="Genomic_DNA"/>
</dbReference>
<evidence type="ECO:0000313" key="2">
    <source>
        <dbReference type="Proteomes" id="UP000257109"/>
    </source>
</evidence>
<reference evidence="1" key="1">
    <citation type="submission" date="2018-05" db="EMBL/GenBank/DDBJ databases">
        <title>Draft genome of Mucuna pruriens seed.</title>
        <authorList>
            <person name="Nnadi N.E."/>
            <person name="Vos R."/>
            <person name="Hasami M.H."/>
            <person name="Devisetty U.K."/>
            <person name="Aguiy J.C."/>
        </authorList>
    </citation>
    <scope>NUCLEOTIDE SEQUENCE [LARGE SCALE GENOMIC DNA]</scope>
    <source>
        <strain evidence="1">JCA_2017</strain>
    </source>
</reference>
<gene>
    <name evidence="1" type="ORF">CR513_41483</name>
</gene>
<feature type="non-terminal residue" evidence="1">
    <location>
        <position position="1"/>
    </location>
</feature>
<accession>A0A371FIZ8</accession>
<organism evidence="1 2">
    <name type="scientific">Mucuna pruriens</name>
    <name type="common">Velvet bean</name>
    <name type="synonym">Dolichos pruriens</name>
    <dbReference type="NCBI Taxonomy" id="157652"/>
    <lineage>
        <taxon>Eukaryota</taxon>
        <taxon>Viridiplantae</taxon>
        <taxon>Streptophyta</taxon>
        <taxon>Embryophyta</taxon>
        <taxon>Tracheophyta</taxon>
        <taxon>Spermatophyta</taxon>
        <taxon>Magnoliopsida</taxon>
        <taxon>eudicotyledons</taxon>
        <taxon>Gunneridae</taxon>
        <taxon>Pentapetalae</taxon>
        <taxon>rosids</taxon>
        <taxon>fabids</taxon>
        <taxon>Fabales</taxon>
        <taxon>Fabaceae</taxon>
        <taxon>Papilionoideae</taxon>
        <taxon>50 kb inversion clade</taxon>
        <taxon>NPAAA clade</taxon>
        <taxon>indigoferoid/millettioid clade</taxon>
        <taxon>Phaseoleae</taxon>
        <taxon>Mucuna</taxon>
    </lineage>
</organism>
<dbReference type="PANTHER" id="PTHR46951">
    <property type="entry name" value="BED-TYPE DOMAIN-CONTAINING PROTEIN"/>
    <property type="match status" value="1"/>
</dbReference>
<evidence type="ECO:0008006" key="3">
    <source>
        <dbReference type="Google" id="ProtNLM"/>
    </source>
</evidence>
<comment type="caution">
    <text evidence="1">The sequence shown here is derived from an EMBL/GenBank/DDBJ whole genome shotgun (WGS) entry which is preliminary data.</text>
</comment>
<sequence>MWETSRSTLSRMSQAKKKEVDITWQHCESVPPYRLQVKCKYYFHACWGGIARMKHHLARTKINVSAYISVPDDVKEIFFKLLESKDKKK</sequence>
<protein>
    <recommendedName>
        <fullName evidence="3">BED-type domain-containing protein</fullName>
    </recommendedName>
</protein>